<keyword evidence="3" id="KW-1185">Reference proteome</keyword>
<protein>
    <submittedName>
        <fullName evidence="2">Uncharacterized protein</fullName>
    </submittedName>
</protein>
<feature type="transmembrane region" description="Helical" evidence="1">
    <location>
        <begin position="73"/>
        <end position="95"/>
    </location>
</feature>
<keyword evidence="1" id="KW-0812">Transmembrane</keyword>
<dbReference type="EMBL" id="JBCLYO010000022">
    <property type="protein sequence ID" value="KAL0079375.1"/>
    <property type="molecule type" value="Genomic_DNA"/>
</dbReference>
<keyword evidence="1" id="KW-0472">Membrane</keyword>
<organism evidence="2 3">
    <name type="scientific">Phycomyces blakesleeanus</name>
    <dbReference type="NCBI Taxonomy" id="4837"/>
    <lineage>
        <taxon>Eukaryota</taxon>
        <taxon>Fungi</taxon>
        <taxon>Fungi incertae sedis</taxon>
        <taxon>Mucoromycota</taxon>
        <taxon>Mucoromycotina</taxon>
        <taxon>Mucoromycetes</taxon>
        <taxon>Mucorales</taxon>
        <taxon>Phycomycetaceae</taxon>
        <taxon>Phycomyces</taxon>
    </lineage>
</organism>
<name>A0ABR3AQV1_PHYBL</name>
<gene>
    <name evidence="2" type="ORF">J3Q64DRAFT_1702135</name>
</gene>
<proteinExistence type="predicted"/>
<keyword evidence="1" id="KW-1133">Transmembrane helix</keyword>
<evidence type="ECO:0000256" key="1">
    <source>
        <dbReference type="SAM" id="Phobius"/>
    </source>
</evidence>
<accession>A0ABR3AQV1</accession>
<evidence type="ECO:0000313" key="2">
    <source>
        <dbReference type="EMBL" id="KAL0079375.1"/>
    </source>
</evidence>
<dbReference type="Proteomes" id="UP001448207">
    <property type="component" value="Unassembled WGS sequence"/>
</dbReference>
<comment type="caution">
    <text evidence="2">The sequence shown here is derived from an EMBL/GenBank/DDBJ whole genome shotgun (WGS) entry which is preliminary data.</text>
</comment>
<reference evidence="2 3" key="1">
    <citation type="submission" date="2024-04" db="EMBL/GenBank/DDBJ databases">
        <title>Symmetric and asymmetric DNA N6-adenine methylation regulates different biological responses in Mucorales.</title>
        <authorList>
            <consortium name="Lawrence Berkeley National Laboratory"/>
            <person name="Lax C."/>
            <person name="Mondo S.J."/>
            <person name="Osorio-Concepcion M."/>
            <person name="Muszewska A."/>
            <person name="Corrochano-Luque M."/>
            <person name="Gutierrez G."/>
            <person name="Riley R."/>
            <person name="Lipzen A."/>
            <person name="Guo J."/>
            <person name="Hundley H."/>
            <person name="Amirebrahimi M."/>
            <person name="Ng V."/>
            <person name="Lorenzo-Gutierrez D."/>
            <person name="Binder U."/>
            <person name="Yang J."/>
            <person name="Song Y."/>
            <person name="Canovas D."/>
            <person name="Navarro E."/>
            <person name="Freitag M."/>
            <person name="Gabaldon T."/>
            <person name="Grigoriev I.V."/>
            <person name="Corrochano L.M."/>
            <person name="Nicolas F.E."/>
            <person name="Garre V."/>
        </authorList>
    </citation>
    <scope>NUCLEOTIDE SEQUENCE [LARGE SCALE GENOMIC DNA]</scope>
    <source>
        <strain evidence="2 3">L51</strain>
    </source>
</reference>
<evidence type="ECO:0000313" key="3">
    <source>
        <dbReference type="Proteomes" id="UP001448207"/>
    </source>
</evidence>
<sequence>MPHIFDNGSWVNNNRQHEYPGSEIAECIKRNDDTAFRHLFLGGLRDFADNNDTNNVTTLKDNSFAAFVIKNSIGMTHSIGLISGLILLFFGPLLAQPLCKIDLMKVNDITYIVNLSKFGSYWFYLQHGLA</sequence>